<comment type="subcellular location">
    <subcellularLocation>
        <location evidence="3">Cytoplasm</location>
    </subcellularLocation>
</comment>
<gene>
    <name evidence="3 6" type="primary">prcA</name>
    <name evidence="6" type="ORF">CP967_28205</name>
</gene>
<evidence type="ECO:0000313" key="7">
    <source>
        <dbReference type="Proteomes" id="UP000326178"/>
    </source>
</evidence>
<evidence type="ECO:0000256" key="5">
    <source>
        <dbReference type="SAM" id="MobiDB-lite"/>
    </source>
</evidence>
<dbReference type="KEGG" id="snk:CP967_28205"/>
<dbReference type="InterPro" id="IPR023332">
    <property type="entry name" value="Proteasome_alpha-type"/>
</dbReference>
<dbReference type="Pfam" id="PF00227">
    <property type="entry name" value="Proteasome"/>
    <property type="match status" value="1"/>
</dbReference>
<dbReference type="GO" id="GO:0004298">
    <property type="term" value="F:threonine-type endopeptidase activity"/>
    <property type="evidence" value="ECO:0007669"/>
    <property type="project" value="InterPro"/>
</dbReference>
<dbReference type="Gene3D" id="3.60.20.10">
    <property type="entry name" value="Glutamine Phosphoribosylpyrophosphate, subunit 1, domain 1"/>
    <property type="match status" value="1"/>
</dbReference>
<dbReference type="PROSITE" id="PS51475">
    <property type="entry name" value="PROTEASOME_ALPHA_2"/>
    <property type="match status" value="1"/>
</dbReference>
<comment type="function">
    <text evidence="3">Component of the proteasome core, a large protease complex with broad specificity involved in protein degradation.</text>
</comment>
<dbReference type="GO" id="GO:0019941">
    <property type="term" value="P:modification-dependent protein catabolic process"/>
    <property type="evidence" value="ECO:0007669"/>
    <property type="project" value="UniProtKB-UniRule"/>
</dbReference>
<comment type="pathway">
    <text evidence="3">Protein degradation; proteasomal Pup-dependent pathway.</text>
</comment>
<name>A0A5J6FGE6_9ACTN</name>
<dbReference type="InterPro" id="IPR022296">
    <property type="entry name" value="Proteasome_asu_bac"/>
</dbReference>
<dbReference type="HAMAP" id="MF_00289_B">
    <property type="entry name" value="Proteasome_A_B"/>
    <property type="match status" value="1"/>
</dbReference>
<comment type="activity regulation">
    <text evidence="3">The formation of the proteasomal ATPase ARC-20S proteasome complex, likely via the docking of the C-termini of ARC into the intersubunit pockets in the alpha-rings, may trigger opening of the gate for substrate entry. Interconversion between the open-gate and close-gate conformations leads to a dynamic regulation of the 20S proteasome proteolysis activity.</text>
</comment>
<dbReference type="SUPFAM" id="SSF56235">
    <property type="entry name" value="N-terminal nucleophile aminohydrolases (Ntn hydrolases)"/>
    <property type="match status" value="1"/>
</dbReference>
<keyword evidence="2 3" id="KW-0647">Proteasome</keyword>
<dbReference type="UniPathway" id="UPA00997"/>
<dbReference type="NCBIfam" id="TIGR03691">
    <property type="entry name" value="20S_bact_alpha"/>
    <property type="match status" value="1"/>
</dbReference>
<dbReference type="OrthoDB" id="9775643at2"/>
<feature type="compositionally biased region" description="Low complexity" evidence="5">
    <location>
        <begin position="255"/>
        <end position="286"/>
    </location>
</feature>
<keyword evidence="6" id="KW-0378">Hydrolase</keyword>
<dbReference type="FunFam" id="3.60.20.10:FF:000023">
    <property type="entry name" value="Proteasome subunit alpha"/>
    <property type="match status" value="1"/>
</dbReference>
<dbReference type="GO" id="GO:0010498">
    <property type="term" value="P:proteasomal protein catabolic process"/>
    <property type="evidence" value="ECO:0007669"/>
    <property type="project" value="UniProtKB-UniRule"/>
</dbReference>
<proteinExistence type="inferred from homology"/>
<feature type="region of interest" description="Disordered" evidence="5">
    <location>
        <begin position="234"/>
        <end position="300"/>
    </location>
</feature>
<dbReference type="InterPro" id="IPR001353">
    <property type="entry name" value="Proteasome_sua/b"/>
</dbReference>
<dbReference type="GO" id="GO:0019773">
    <property type="term" value="C:proteasome core complex, alpha-subunit complex"/>
    <property type="evidence" value="ECO:0007669"/>
    <property type="project" value="UniProtKB-UniRule"/>
</dbReference>
<organism evidence="6 7">
    <name type="scientific">Streptomyces nitrosporeus</name>
    <dbReference type="NCBI Taxonomy" id="28894"/>
    <lineage>
        <taxon>Bacteria</taxon>
        <taxon>Bacillati</taxon>
        <taxon>Actinomycetota</taxon>
        <taxon>Actinomycetes</taxon>
        <taxon>Kitasatosporales</taxon>
        <taxon>Streptomycetaceae</taxon>
        <taxon>Streptomyces</taxon>
    </lineage>
</organism>
<dbReference type="AlphaFoldDB" id="A0A5J6FGE6"/>
<dbReference type="PANTHER" id="PTHR11599">
    <property type="entry name" value="PROTEASOME SUBUNIT ALPHA/BETA"/>
    <property type="match status" value="1"/>
</dbReference>
<sequence length="300" mass="31543">MSTPFYVSPQQAMADRAEYARKGIARGRSLVVLQYADGIVFVGENPSRALHKFSEIYDRIGFAAAGKYNEYENLRIGGVRYADLRGYTYDRDDVTARGLANVYAQTLGTIFSSAAEKPYEVELVVAEVGAGPEGDQIYRLPHDGSIVDEHGSVAVGGNAEQISGFLDQRHRDGMSLAEALKLAVQALSREANGNEREIPAERLEVAVLDRTRPQQRKFKRIVGAQLARLLGADDAATAPTDAPSDTEGGDGDSGTGTDSASGGTGDDAPADGTSTDDAPAGGASPDAGDEKPGGSGSTQE</sequence>
<feature type="compositionally biased region" description="Low complexity" evidence="5">
    <location>
        <begin position="234"/>
        <end position="246"/>
    </location>
</feature>
<dbReference type="InterPro" id="IPR029055">
    <property type="entry name" value="Ntn_hydrolases_N"/>
</dbReference>
<evidence type="ECO:0000256" key="1">
    <source>
        <dbReference type="ARBA" id="ARBA00022490"/>
    </source>
</evidence>
<evidence type="ECO:0000256" key="2">
    <source>
        <dbReference type="ARBA" id="ARBA00022942"/>
    </source>
</evidence>
<dbReference type="InterPro" id="IPR050115">
    <property type="entry name" value="Proteasome_alpha"/>
</dbReference>
<comment type="similarity">
    <text evidence="3 4">Belongs to the peptidase T1A family.</text>
</comment>
<reference evidence="6 7" key="1">
    <citation type="submission" date="2017-09" db="EMBL/GenBank/DDBJ databases">
        <authorList>
            <person name="Lee N."/>
            <person name="Cho B.-K."/>
        </authorList>
    </citation>
    <scope>NUCLEOTIDE SEQUENCE [LARGE SCALE GENOMIC DNA]</scope>
    <source>
        <strain evidence="6 7">ATCC 12769</strain>
    </source>
</reference>
<keyword evidence="7" id="KW-1185">Reference proteome</keyword>
<dbReference type="GO" id="GO:0005737">
    <property type="term" value="C:cytoplasm"/>
    <property type="evidence" value="ECO:0007669"/>
    <property type="project" value="UniProtKB-SubCell"/>
</dbReference>
<evidence type="ECO:0000256" key="4">
    <source>
        <dbReference type="PROSITE-ProRule" id="PRU00808"/>
    </source>
</evidence>
<dbReference type="Proteomes" id="UP000326178">
    <property type="component" value="Chromosome"/>
</dbReference>
<dbReference type="EMBL" id="CP023702">
    <property type="protein sequence ID" value="QEU75342.1"/>
    <property type="molecule type" value="Genomic_DNA"/>
</dbReference>
<comment type="subunit">
    <text evidence="3">The 20S proteasome core is composed of 14 alpha and 14 beta subunits that assemble into four stacked heptameric rings, resulting in a barrel-shaped structure. The two inner rings, each composed of seven catalytic beta subunits, are sandwiched by two outer rings, each composed of seven alpha subunits. The catalytic chamber with the active sites is on the inside of the barrel. Has a gated structure, the ends of the cylinder being occluded by the N-termini of the alpha-subunits. Is capped by the proteasome-associated ATPase, ARC.</text>
</comment>
<keyword evidence="1 3" id="KW-0963">Cytoplasm</keyword>
<accession>A0A5J6FGE6</accession>
<evidence type="ECO:0000256" key="3">
    <source>
        <dbReference type="HAMAP-Rule" id="MF_00289"/>
    </source>
</evidence>
<protein>
    <recommendedName>
        <fullName evidence="3">Proteasome subunit alpha</fullName>
    </recommendedName>
    <alternativeName>
        <fullName evidence="3">20S proteasome alpha subunit</fullName>
    </alternativeName>
    <alternativeName>
        <fullName evidence="3">Proteasome core protein PrcA</fullName>
    </alternativeName>
</protein>
<evidence type="ECO:0000313" key="6">
    <source>
        <dbReference type="EMBL" id="QEU75342.1"/>
    </source>
</evidence>
<dbReference type="CDD" id="cd01906">
    <property type="entry name" value="proteasome_protease_HslV"/>
    <property type="match status" value="1"/>
</dbReference>